<evidence type="ECO:0000259" key="6">
    <source>
        <dbReference type="PROSITE" id="PS51296"/>
    </source>
</evidence>
<dbReference type="InterPro" id="IPR044043">
    <property type="entry name" value="VanA_C_cat"/>
</dbReference>
<feature type="domain" description="Rieske" evidence="6">
    <location>
        <begin position="8"/>
        <end position="111"/>
    </location>
</feature>
<dbReference type="AlphaFoldDB" id="A0A2A5CF64"/>
<organism evidence="7 8">
    <name type="scientific">SAR86 cluster bacterium</name>
    <dbReference type="NCBI Taxonomy" id="2030880"/>
    <lineage>
        <taxon>Bacteria</taxon>
        <taxon>Pseudomonadati</taxon>
        <taxon>Pseudomonadota</taxon>
        <taxon>Gammaproteobacteria</taxon>
        <taxon>SAR86 cluster</taxon>
    </lineage>
</organism>
<evidence type="ECO:0000313" key="8">
    <source>
        <dbReference type="Proteomes" id="UP000228987"/>
    </source>
</evidence>
<gene>
    <name evidence="7" type="ORF">COA71_03205</name>
</gene>
<reference evidence="8" key="1">
    <citation type="submission" date="2017-08" db="EMBL/GenBank/DDBJ databases">
        <title>A dynamic microbial community with high functional redundancy inhabits the cold, oxic subseafloor aquifer.</title>
        <authorList>
            <person name="Tully B.J."/>
            <person name="Wheat C.G."/>
            <person name="Glazer B.T."/>
            <person name="Huber J.A."/>
        </authorList>
    </citation>
    <scope>NUCLEOTIDE SEQUENCE [LARGE SCALE GENOMIC DNA]</scope>
</reference>
<evidence type="ECO:0000256" key="2">
    <source>
        <dbReference type="ARBA" id="ARBA00022723"/>
    </source>
</evidence>
<dbReference type="GO" id="GO:0004497">
    <property type="term" value="F:monooxygenase activity"/>
    <property type="evidence" value="ECO:0007669"/>
    <property type="project" value="UniProtKB-KW"/>
</dbReference>
<dbReference type="InterPro" id="IPR017941">
    <property type="entry name" value="Rieske_2Fe-2S"/>
</dbReference>
<dbReference type="SUPFAM" id="SSF50022">
    <property type="entry name" value="ISP domain"/>
    <property type="match status" value="1"/>
</dbReference>
<keyword evidence="1" id="KW-0001">2Fe-2S</keyword>
<dbReference type="Pfam" id="PF19112">
    <property type="entry name" value="VanA_C"/>
    <property type="match status" value="1"/>
</dbReference>
<proteinExistence type="predicted"/>
<keyword evidence="7" id="KW-0503">Monooxygenase</keyword>
<comment type="caution">
    <text evidence="7">The sequence shown here is derived from an EMBL/GenBank/DDBJ whole genome shotgun (WGS) entry which is preliminary data.</text>
</comment>
<evidence type="ECO:0000256" key="3">
    <source>
        <dbReference type="ARBA" id="ARBA00023002"/>
    </source>
</evidence>
<keyword evidence="4" id="KW-0408">Iron</keyword>
<keyword evidence="3" id="KW-0560">Oxidoreductase</keyword>
<evidence type="ECO:0000256" key="4">
    <source>
        <dbReference type="ARBA" id="ARBA00023004"/>
    </source>
</evidence>
<dbReference type="PANTHER" id="PTHR21266">
    <property type="entry name" value="IRON-SULFUR DOMAIN CONTAINING PROTEIN"/>
    <property type="match status" value="1"/>
</dbReference>
<evidence type="ECO:0000313" key="7">
    <source>
        <dbReference type="EMBL" id="PCJ42534.1"/>
    </source>
</evidence>
<evidence type="ECO:0000256" key="1">
    <source>
        <dbReference type="ARBA" id="ARBA00022714"/>
    </source>
</evidence>
<sequence>MAYLRNCWYVAALSKEVQASKIFTRKILDENILFFRDQTGLATAMADRCPHRFAQLSMGKLQDDCIQCPYHGLTFNQQGQCVHNPHGDGRIPDKAKVKVFPVVERYSAIWIWMGEPALANPKTIPSCDFLDSENFYIGSDYMNIQGNYLLESDNILDLSHIEFVHPLFSSPSVSAGEYKCEVEGNTIWSKRDIYNDSQAPEFIHKVFRIPQGTVIDRWLHVHWQAPAIMALYSGGVASGKNRSEGVETPGFHWFTPETETSSHYFFGISFPKAMGEEFEKIAAEEIKQLRAPFEFEDKPIIESQQRNIGNKDFWDERPLILNIDAAGTKARRIMQKMIDEENA</sequence>
<accession>A0A2A5CF64</accession>
<dbReference type="CDD" id="cd08878">
    <property type="entry name" value="RHO_alpha_C_DMO-like"/>
    <property type="match status" value="1"/>
</dbReference>
<dbReference type="Gene3D" id="3.90.380.10">
    <property type="entry name" value="Naphthalene 1,2-dioxygenase Alpha Subunit, Chain A, domain 1"/>
    <property type="match status" value="1"/>
</dbReference>
<evidence type="ECO:0000256" key="5">
    <source>
        <dbReference type="ARBA" id="ARBA00023014"/>
    </source>
</evidence>
<dbReference type="PROSITE" id="PS51296">
    <property type="entry name" value="RIESKE"/>
    <property type="match status" value="1"/>
</dbReference>
<protein>
    <submittedName>
        <fullName evidence="7">Vanillate monooxygenase</fullName>
    </submittedName>
</protein>
<dbReference type="InterPro" id="IPR036922">
    <property type="entry name" value="Rieske_2Fe-2S_sf"/>
</dbReference>
<dbReference type="InterPro" id="IPR050584">
    <property type="entry name" value="Cholesterol_7-desaturase"/>
</dbReference>
<dbReference type="PANTHER" id="PTHR21266:SF19">
    <property type="entry name" value="CHLOROPHYLLIDE A OXYGENASE, CHLOROPLASTIC"/>
    <property type="match status" value="1"/>
</dbReference>
<dbReference type="Proteomes" id="UP000228987">
    <property type="component" value="Unassembled WGS sequence"/>
</dbReference>
<dbReference type="Pfam" id="PF00355">
    <property type="entry name" value="Rieske"/>
    <property type="match status" value="1"/>
</dbReference>
<name>A0A2A5CF64_9GAMM</name>
<dbReference type="Gene3D" id="2.102.10.10">
    <property type="entry name" value="Rieske [2Fe-2S] iron-sulphur domain"/>
    <property type="match status" value="1"/>
</dbReference>
<dbReference type="GO" id="GO:0046872">
    <property type="term" value="F:metal ion binding"/>
    <property type="evidence" value="ECO:0007669"/>
    <property type="project" value="UniProtKB-KW"/>
</dbReference>
<keyword evidence="2" id="KW-0479">Metal-binding</keyword>
<keyword evidence="5" id="KW-0411">Iron-sulfur</keyword>
<dbReference type="GO" id="GO:0005737">
    <property type="term" value="C:cytoplasm"/>
    <property type="evidence" value="ECO:0007669"/>
    <property type="project" value="TreeGrafter"/>
</dbReference>
<dbReference type="GO" id="GO:0051537">
    <property type="term" value="F:2 iron, 2 sulfur cluster binding"/>
    <property type="evidence" value="ECO:0007669"/>
    <property type="project" value="UniProtKB-KW"/>
</dbReference>
<dbReference type="SUPFAM" id="SSF55961">
    <property type="entry name" value="Bet v1-like"/>
    <property type="match status" value="1"/>
</dbReference>
<dbReference type="EMBL" id="NVWI01000002">
    <property type="protein sequence ID" value="PCJ42534.1"/>
    <property type="molecule type" value="Genomic_DNA"/>
</dbReference>